<organism evidence="2 3">
    <name type="scientific">Vibrio diazotrophicus</name>
    <dbReference type="NCBI Taxonomy" id="685"/>
    <lineage>
        <taxon>Bacteria</taxon>
        <taxon>Pseudomonadati</taxon>
        <taxon>Pseudomonadota</taxon>
        <taxon>Gammaproteobacteria</taxon>
        <taxon>Vibrionales</taxon>
        <taxon>Vibrionaceae</taxon>
        <taxon>Vibrio</taxon>
    </lineage>
</organism>
<dbReference type="InterPro" id="IPR019670">
    <property type="entry name" value="DUF2523"/>
</dbReference>
<evidence type="ECO:0008006" key="4">
    <source>
        <dbReference type="Google" id="ProtNLM"/>
    </source>
</evidence>
<evidence type="ECO:0000313" key="2">
    <source>
        <dbReference type="EMBL" id="RAS55258.1"/>
    </source>
</evidence>
<keyword evidence="1" id="KW-0812">Transmembrane</keyword>
<dbReference type="EMBL" id="QLTR01000047">
    <property type="protein sequence ID" value="RAS55258.1"/>
    <property type="molecule type" value="Genomic_DNA"/>
</dbReference>
<name>A0A329DWT1_VIBDI</name>
<dbReference type="RefSeq" id="WP_112404764.1">
    <property type="nucleotide sequence ID" value="NZ_JBJKCE010000002.1"/>
</dbReference>
<evidence type="ECO:0000256" key="1">
    <source>
        <dbReference type="SAM" id="Phobius"/>
    </source>
</evidence>
<reference evidence="2 3" key="1">
    <citation type="submission" date="2018-06" db="EMBL/GenBank/DDBJ databases">
        <title>Freshwater and sediment microbial communities from various areas in North America, analyzing microbe dynamics in response to fracking.</title>
        <authorList>
            <person name="Lamendella R."/>
        </authorList>
    </citation>
    <scope>NUCLEOTIDE SEQUENCE [LARGE SCALE GENOMIC DNA]</scope>
    <source>
        <strain evidence="2 3">99A</strain>
    </source>
</reference>
<dbReference type="Proteomes" id="UP000248729">
    <property type="component" value="Unassembled WGS sequence"/>
</dbReference>
<evidence type="ECO:0000313" key="3">
    <source>
        <dbReference type="Proteomes" id="UP000248729"/>
    </source>
</evidence>
<sequence length="113" mass="13093">MQFILDLISGLSDVGQTVVEFFDFIPTYFQQLMAYINVWYIKAKLTWLIWTMQVYYTTAQLLLEEIGFNSVVASAFNSLPSELRYYAHAFGLPNAIGVYFNFLSTGFVMKMLR</sequence>
<comment type="caution">
    <text evidence="2">The sequence shown here is derived from an EMBL/GenBank/DDBJ whole genome shotgun (WGS) entry which is preliminary data.</text>
</comment>
<proteinExistence type="predicted"/>
<feature type="transmembrane region" description="Helical" evidence="1">
    <location>
        <begin position="85"/>
        <end position="109"/>
    </location>
</feature>
<gene>
    <name evidence="2" type="ORF">DET48_1479</name>
</gene>
<dbReference type="Pfam" id="PF10734">
    <property type="entry name" value="DUF2523"/>
    <property type="match status" value="1"/>
</dbReference>
<keyword evidence="1" id="KW-0472">Membrane</keyword>
<keyword evidence="1" id="KW-1133">Transmembrane helix</keyword>
<dbReference type="AlphaFoldDB" id="A0A329DWT1"/>
<accession>A0A329DWT1</accession>
<protein>
    <recommendedName>
        <fullName evidence="4">DUF2523 domain-containing protein</fullName>
    </recommendedName>
</protein>